<keyword evidence="1" id="KW-0175">Coiled coil</keyword>
<gene>
    <name evidence="2" type="ORF">ACHHYP_01454</name>
</gene>
<name>A0A1V9Z8M2_ACHHY</name>
<sequence length="414" mass="46184">MANRVQEATLDLQAAIQSSRRARAAAFPQHTSEAEEDAALNACLADPMYLELSSDEDEGEDNMLMTDDNLSVCSTLSDPDEPEHLHIECDVTKVPQGTEDTKSTQDDDVVRLLHVRMLELDTLKNDMVCAVASTVRNLDAFICSITGAATMTSRWDGSLPLGHLLEQQLSIWALALHEWKLRHVLSPSNHASDLPQAGFSEIEHPLTGSDTADHTTRKDAQGVAISATETMAMMQEDCLCQRIHCNARLAAAQDQLACVEDERELLQLQVASMERRLAEALQQVALNLELAADQQQSFAQQAAEVERQTAEIQRQATDVERLRDMNVSVLEALILEDARLKQYQESLLDDEQRQRDVLLADRVALERFKRSMLQELIEICAALEVSPTAPDLRKRLRQACLDSDRYLYHAPSSA</sequence>
<reference evidence="2 3" key="1">
    <citation type="journal article" date="2014" name="Genome Biol. Evol.">
        <title>The secreted proteins of Achlya hypogyna and Thraustotheca clavata identify the ancestral oomycete secretome and reveal gene acquisitions by horizontal gene transfer.</title>
        <authorList>
            <person name="Misner I."/>
            <person name="Blouin N."/>
            <person name="Leonard G."/>
            <person name="Richards T.A."/>
            <person name="Lane C.E."/>
        </authorList>
    </citation>
    <scope>NUCLEOTIDE SEQUENCE [LARGE SCALE GENOMIC DNA]</scope>
    <source>
        <strain evidence="2 3">ATCC 48635</strain>
    </source>
</reference>
<evidence type="ECO:0000256" key="1">
    <source>
        <dbReference type="SAM" id="Coils"/>
    </source>
</evidence>
<organism evidence="2 3">
    <name type="scientific">Achlya hypogyna</name>
    <name type="common">Oomycete</name>
    <name type="synonym">Protoachlya hypogyna</name>
    <dbReference type="NCBI Taxonomy" id="1202772"/>
    <lineage>
        <taxon>Eukaryota</taxon>
        <taxon>Sar</taxon>
        <taxon>Stramenopiles</taxon>
        <taxon>Oomycota</taxon>
        <taxon>Saprolegniomycetes</taxon>
        <taxon>Saprolegniales</taxon>
        <taxon>Achlyaceae</taxon>
        <taxon>Achlya</taxon>
    </lineage>
</organism>
<dbReference type="Proteomes" id="UP000243579">
    <property type="component" value="Unassembled WGS sequence"/>
</dbReference>
<feature type="coiled-coil region" evidence="1">
    <location>
        <begin position="249"/>
        <end position="325"/>
    </location>
</feature>
<accession>A0A1V9Z8M2</accession>
<evidence type="ECO:0000313" key="3">
    <source>
        <dbReference type="Proteomes" id="UP000243579"/>
    </source>
</evidence>
<protein>
    <submittedName>
        <fullName evidence="2">Uncharacterized protein</fullName>
    </submittedName>
</protein>
<comment type="caution">
    <text evidence="2">The sequence shown here is derived from an EMBL/GenBank/DDBJ whole genome shotgun (WGS) entry which is preliminary data.</text>
</comment>
<evidence type="ECO:0000313" key="2">
    <source>
        <dbReference type="EMBL" id="OQR94343.1"/>
    </source>
</evidence>
<proteinExistence type="predicted"/>
<dbReference type="EMBL" id="JNBR01000366">
    <property type="protein sequence ID" value="OQR94343.1"/>
    <property type="molecule type" value="Genomic_DNA"/>
</dbReference>
<dbReference type="AlphaFoldDB" id="A0A1V9Z8M2"/>
<keyword evidence="3" id="KW-1185">Reference proteome</keyword>